<keyword evidence="2" id="KW-0238">DNA-binding</keyword>
<dbReference type="Gene3D" id="2.10.260.10">
    <property type="match status" value="1"/>
</dbReference>
<dbReference type="SMART" id="SM00966">
    <property type="entry name" value="SpoVT_AbrB"/>
    <property type="match status" value="1"/>
</dbReference>
<dbReference type="EMBL" id="WUBS01000035">
    <property type="protein sequence ID" value="NDL66078.1"/>
    <property type="molecule type" value="Genomic_DNA"/>
</dbReference>
<organism evidence="2 3">
    <name type="scientific">Acerihabitans arboris</name>
    <dbReference type="NCBI Taxonomy" id="2691583"/>
    <lineage>
        <taxon>Bacteria</taxon>
        <taxon>Pseudomonadati</taxon>
        <taxon>Pseudomonadota</taxon>
        <taxon>Gammaproteobacteria</taxon>
        <taxon>Enterobacterales</taxon>
        <taxon>Pectobacteriaceae</taxon>
        <taxon>Acerihabitans</taxon>
    </lineage>
</organism>
<gene>
    <name evidence="2" type="ORF">GRH90_25500</name>
</gene>
<dbReference type="Proteomes" id="UP000461443">
    <property type="component" value="Unassembled WGS sequence"/>
</dbReference>
<dbReference type="GO" id="GO:0003677">
    <property type="term" value="F:DNA binding"/>
    <property type="evidence" value="ECO:0007669"/>
    <property type="project" value="UniProtKB-KW"/>
</dbReference>
<dbReference type="InterPro" id="IPR007159">
    <property type="entry name" value="SpoVT-AbrB_dom"/>
</dbReference>
<name>A0A845STK7_9GAMM</name>
<sequence>MSAIDETATTTSTGQITLPKPIRHAWGVDVGGKVAFDLGDNGQVVATRVDTEHEDPVIDAFLMFAGCRRHWLALCIMEYAGH</sequence>
<dbReference type="GO" id="GO:0003700">
    <property type="term" value="F:DNA-binding transcription factor activity"/>
    <property type="evidence" value="ECO:0007669"/>
    <property type="project" value="InterPro"/>
</dbReference>
<keyword evidence="3" id="KW-1185">Reference proteome</keyword>
<accession>A0A845STK7</accession>
<proteinExistence type="predicted"/>
<dbReference type="GO" id="GO:0097351">
    <property type="term" value="F:toxin sequestering activity"/>
    <property type="evidence" value="ECO:0007669"/>
    <property type="project" value="InterPro"/>
</dbReference>
<dbReference type="InterPro" id="IPR037914">
    <property type="entry name" value="SpoVT-AbrB_sf"/>
</dbReference>
<evidence type="ECO:0000313" key="3">
    <source>
        <dbReference type="Proteomes" id="UP000461443"/>
    </source>
</evidence>
<reference evidence="2 3" key="1">
    <citation type="submission" date="2019-12" db="EMBL/GenBank/DDBJ databases">
        <authorList>
            <person name="Lee S.D."/>
        </authorList>
    </citation>
    <scope>NUCLEOTIDE SEQUENCE [LARGE SCALE GENOMIC DNA]</scope>
    <source>
        <strain evidence="2 3">SAP-6</strain>
    </source>
</reference>
<reference evidence="2 3" key="2">
    <citation type="submission" date="2020-02" db="EMBL/GenBank/DDBJ databases">
        <title>The new genus of Enterobacteriales.</title>
        <authorList>
            <person name="Kim I.S."/>
        </authorList>
    </citation>
    <scope>NUCLEOTIDE SEQUENCE [LARGE SCALE GENOMIC DNA]</scope>
    <source>
        <strain evidence="2 3">SAP-6</strain>
    </source>
</reference>
<protein>
    <submittedName>
        <fullName evidence="2">AbrB/MazE/SpoVT family DNA-binding domain-containing protein</fullName>
    </submittedName>
</protein>
<feature type="domain" description="SpoVT-AbrB" evidence="1">
    <location>
        <begin position="8"/>
        <end position="54"/>
    </location>
</feature>
<evidence type="ECO:0000313" key="2">
    <source>
        <dbReference type="EMBL" id="NDL66078.1"/>
    </source>
</evidence>
<comment type="caution">
    <text evidence="2">The sequence shown here is derived from an EMBL/GenBank/DDBJ whole genome shotgun (WGS) entry which is preliminary data.</text>
</comment>
<dbReference type="AlphaFoldDB" id="A0A845STK7"/>
<evidence type="ECO:0000259" key="1">
    <source>
        <dbReference type="SMART" id="SM00966"/>
    </source>
</evidence>
<dbReference type="Pfam" id="PF15937">
    <property type="entry name" value="PrlF_antitoxin"/>
    <property type="match status" value="1"/>
</dbReference>
<dbReference type="InterPro" id="IPR031848">
    <property type="entry name" value="PrlF_antitoxin"/>
</dbReference>
<dbReference type="GO" id="GO:0001558">
    <property type="term" value="P:regulation of cell growth"/>
    <property type="evidence" value="ECO:0007669"/>
    <property type="project" value="InterPro"/>
</dbReference>
<dbReference type="SUPFAM" id="SSF89447">
    <property type="entry name" value="AbrB/MazE/MraZ-like"/>
    <property type="match status" value="1"/>
</dbReference>